<evidence type="ECO:0000313" key="2">
    <source>
        <dbReference type="Proteomes" id="UP000186309"/>
    </source>
</evidence>
<evidence type="ECO:0000313" key="1">
    <source>
        <dbReference type="EMBL" id="APW59435.1"/>
    </source>
</evidence>
<proteinExistence type="predicted"/>
<name>A0A1U7CKH1_9BACT</name>
<protein>
    <submittedName>
        <fullName evidence="1">Uncharacterized protein</fullName>
    </submittedName>
</protein>
<organism evidence="1 2">
    <name type="scientific">Paludisphaera borealis</name>
    <dbReference type="NCBI Taxonomy" id="1387353"/>
    <lineage>
        <taxon>Bacteria</taxon>
        <taxon>Pseudomonadati</taxon>
        <taxon>Planctomycetota</taxon>
        <taxon>Planctomycetia</taxon>
        <taxon>Isosphaerales</taxon>
        <taxon>Isosphaeraceae</taxon>
        <taxon>Paludisphaera</taxon>
    </lineage>
</organism>
<sequence length="414" mass="46806">MTRMGIAVALGLVWCAWSPSRADESPSIEKYLAEGKLAEGEKTLEVRLNAAPDDGKARFGLGVVQFVRGVERMVQSFHRYGLRTSLLGNALPFERLPIPENAHPEPIGYEELRPIFQTWVDDLARAEATLAQVRDDQVKLPIRIGELRLDFNGDGKADAEETLWRIFAEFNRAANDPAIAAASKEFVIVLDRADVSWLRGYCHLLMAYGEVYLAHDCRELFDHTGPLFFGNAKSAYPFLQRTAGEPGGRFEFDDIVDAVAFIHLIRLPVVAPQRLTATLSHLESMIALSRESWKFILAETDDDHEWVPSPKQHTVIPGLTVTDEMVKGWKEFLDEAESLLQGKKLVPFWRAREARGVNLHRVFTEPRTFDLVLWVQGTAAAPYLENGPQTSAETWRRLQRVFQGEFIGFALWFN</sequence>
<gene>
    <name evidence="1" type="ORF">BSF38_00858</name>
</gene>
<dbReference type="AlphaFoldDB" id="A0A1U7CKH1"/>
<reference evidence="2" key="1">
    <citation type="submission" date="2016-12" db="EMBL/GenBank/DDBJ databases">
        <title>Comparative genomics of four Isosphaeraceae planctomycetes: a common pool of plasmids and glycoside hydrolase genes.</title>
        <authorList>
            <person name="Ivanova A."/>
        </authorList>
    </citation>
    <scope>NUCLEOTIDE SEQUENCE [LARGE SCALE GENOMIC DNA]</scope>
    <source>
        <strain evidence="2">PX4</strain>
    </source>
</reference>
<dbReference type="KEGG" id="pbor:BSF38_00858"/>
<accession>A0A1U7CKH1</accession>
<dbReference type="Proteomes" id="UP000186309">
    <property type="component" value="Chromosome"/>
</dbReference>
<dbReference type="EMBL" id="CP019082">
    <property type="protein sequence ID" value="APW59435.1"/>
    <property type="molecule type" value="Genomic_DNA"/>
</dbReference>
<dbReference type="RefSeq" id="WP_237170732.1">
    <property type="nucleotide sequence ID" value="NZ_CP019082.1"/>
</dbReference>
<keyword evidence="2" id="KW-1185">Reference proteome</keyword>